<dbReference type="InterPro" id="IPR002818">
    <property type="entry name" value="DJ-1/PfpI"/>
</dbReference>
<dbReference type="PANTHER" id="PTHR43130">
    <property type="entry name" value="ARAC-FAMILY TRANSCRIPTIONAL REGULATOR"/>
    <property type="match status" value="1"/>
</dbReference>
<reference evidence="3" key="1">
    <citation type="submission" date="2017-04" db="EMBL/GenBank/DDBJ databases">
        <authorList>
            <person name="Varghese N."/>
            <person name="Submissions S."/>
        </authorList>
    </citation>
    <scope>NUCLEOTIDE SEQUENCE [LARGE SCALE GENOMIC DNA]</scope>
</reference>
<dbReference type="OrthoDB" id="9803764at2"/>
<keyword evidence="3" id="KW-1185">Reference proteome</keyword>
<dbReference type="Gene3D" id="3.40.50.880">
    <property type="match status" value="1"/>
</dbReference>
<sequence length="197" mass="21563">MNKPLRDRTVSILIYDGAEVLDFSGPFEVFAVTGQLSPETKLRVNLVAEDKRIYDAVNGFKVVPDYVLSELEKTDVLVIPGGAGSKLAMNHQGLLRDLTRLAEHASTVLSICTGARLLAKMKLLDGLEVVTHHEAYESLAELAPKAKLNREARFVDTGKIITTGGISAGIDGAFHVVERFFGKKVADKTAAYMEYQR</sequence>
<dbReference type="InterPro" id="IPR052158">
    <property type="entry name" value="INH-QAR"/>
</dbReference>
<dbReference type="AlphaFoldDB" id="A0A1Y6E935"/>
<organism evidence="2 3">
    <name type="scientific">Pseudidiomarina planktonica</name>
    <dbReference type="NCBI Taxonomy" id="1323738"/>
    <lineage>
        <taxon>Bacteria</taxon>
        <taxon>Pseudomonadati</taxon>
        <taxon>Pseudomonadota</taxon>
        <taxon>Gammaproteobacteria</taxon>
        <taxon>Alteromonadales</taxon>
        <taxon>Idiomarinaceae</taxon>
        <taxon>Pseudidiomarina</taxon>
    </lineage>
</organism>
<dbReference type="Pfam" id="PF01965">
    <property type="entry name" value="DJ-1_PfpI"/>
    <property type="match status" value="1"/>
</dbReference>
<name>A0A1Y6E935_9GAMM</name>
<dbReference type="GO" id="GO:0006355">
    <property type="term" value="P:regulation of DNA-templated transcription"/>
    <property type="evidence" value="ECO:0007669"/>
    <property type="project" value="TreeGrafter"/>
</dbReference>
<dbReference type="Proteomes" id="UP000194450">
    <property type="component" value="Unassembled WGS sequence"/>
</dbReference>
<feature type="domain" description="DJ-1/PfpI" evidence="1">
    <location>
        <begin position="9"/>
        <end position="178"/>
    </location>
</feature>
<dbReference type="CDD" id="cd03139">
    <property type="entry name" value="GATase1_PfpI_2"/>
    <property type="match status" value="1"/>
</dbReference>
<dbReference type="RefSeq" id="WP_086433417.1">
    <property type="nucleotide sequence ID" value="NZ_FXWH01000001.1"/>
</dbReference>
<protein>
    <submittedName>
        <fullName evidence="2">DJ-1/PfpI family protein</fullName>
    </submittedName>
</protein>
<evidence type="ECO:0000313" key="3">
    <source>
        <dbReference type="Proteomes" id="UP000194450"/>
    </source>
</evidence>
<dbReference type="PANTHER" id="PTHR43130:SF3">
    <property type="entry name" value="HTH-TYPE TRANSCRIPTIONAL REGULATOR RV1931C"/>
    <property type="match status" value="1"/>
</dbReference>
<gene>
    <name evidence="2" type="ORF">SAMN06297229_0219</name>
</gene>
<dbReference type="InterPro" id="IPR029062">
    <property type="entry name" value="Class_I_gatase-like"/>
</dbReference>
<accession>A0A1Y6E935</accession>
<dbReference type="SUPFAM" id="SSF52317">
    <property type="entry name" value="Class I glutamine amidotransferase-like"/>
    <property type="match status" value="1"/>
</dbReference>
<proteinExistence type="predicted"/>
<dbReference type="EMBL" id="FXWH01000001">
    <property type="protein sequence ID" value="SMQ59125.1"/>
    <property type="molecule type" value="Genomic_DNA"/>
</dbReference>
<evidence type="ECO:0000259" key="1">
    <source>
        <dbReference type="Pfam" id="PF01965"/>
    </source>
</evidence>
<evidence type="ECO:0000313" key="2">
    <source>
        <dbReference type="EMBL" id="SMQ59125.1"/>
    </source>
</evidence>